<gene>
    <name evidence="4" type="ORF">SAMN04490178_10941</name>
</gene>
<dbReference type="InterPro" id="IPR004843">
    <property type="entry name" value="Calcineurin-like_PHP"/>
</dbReference>
<evidence type="ECO:0000259" key="2">
    <source>
        <dbReference type="Pfam" id="PF00149"/>
    </source>
</evidence>
<reference evidence="4 5" key="1">
    <citation type="submission" date="2016-10" db="EMBL/GenBank/DDBJ databases">
        <authorList>
            <person name="de Groot N.N."/>
        </authorList>
    </citation>
    <scope>NUCLEOTIDE SEQUENCE [LARGE SCALE GENOMIC DNA]</scope>
    <source>
        <strain evidence="4 5">DSM 13305</strain>
    </source>
</reference>
<dbReference type="PANTHER" id="PTHR22953">
    <property type="entry name" value="ACID PHOSPHATASE RELATED"/>
    <property type="match status" value="1"/>
</dbReference>
<evidence type="ECO:0000259" key="3">
    <source>
        <dbReference type="Pfam" id="PF16656"/>
    </source>
</evidence>
<dbReference type="PANTHER" id="PTHR22953:SF153">
    <property type="entry name" value="PURPLE ACID PHOSPHATASE"/>
    <property type="match status" value="1"/>
</dbReference>
<evidence type="ECO:0000256" key="1">
    <source>
        <dbReference type="ARBA" id="ARBA00022729"/>
    </source>
</evidence>
<dbReference type="Proteomes" id="UP000198847">
    <property type="component" value="Unassembled WGS sequence"/>
</dbReference>
<dbReference type="SUPFAM" id="SSF56300">
    <property type="entry name" value="Metallo-dependent phosphatases"/>
    <property type="match status" value="1"/>
</dbReference>
<dbReference type="InterPro" id="IPR006311">
    <property type="entry name" value="TAT_signal"/>
</dbReference>
<name>A0A1H8UN36_9FIRM</name>
<dbReference type="InterPro" id="IPR008963">
    <property type="entry name" value="Purple_acid_Pase-like_N"/>
</dbReference>
<proteinExistence type="predicted"/>
<dbReference type="GO" id="GO:0003993">
    <property type="term" value="F:acid phosphatase activity"/>
    <property type="evidence" value="ECO:0007669"/>
    <property type="project" value="InterPro"/>
</dbReference>
<dbReference type="EMBL" id="FODY01000009">
    <property type="protein sequence ID" value="SEP04304.1"/>
    <property type="molecule type" value="Genomic_DNA"/>
</dbReference>
<dbReference type="AlphaFoldDB" id="A0A1H8UN36"/>
<dbReference type="InterPro" id="IPR015914">
    <property type="entry name" value="PAPs_N"/>
</dbReference>
<evidence type="ECO:0000313" key="4">
    <source>
        <dbReference type="EMBL" id="SEP04304.1"/>
    </source>
</evidence>
<dbReference type="Gene3D" id="2.60.40.380">
    <property type="entry name" value="Purple acid phosphatase-like, N-terminal"/>
    <property type="match status" value="1"/>
</dbReference>
<accession>A0A1H8UN36</accession>
<dbReference type="PROSITE" id="PS51318">
    <property type="entry name" value="TAT"/>
    <property type="match status" value="1"/>
</dbReference>
<keyword evidence="5" id="KW-1185">Reference proteome</keyword>
<dbReference type="InterPro" id="IPR029052">
    <property type="entry name" value="Metallo-depent_PP-like"/>
</dbReference>
<feature type="domain" description="Calcineurin-like phosphoesterase" evidence="2">
    <location>
        <begin position="163"/>
        <end position="384"/>
    </location>
</feature>
<dbReference type="STRING" id="112903.SAMN04490178_10941"/>
<dbReference type="InterPro" id="IPR039331">
    <property type="entry name" value="PAPs-like"/>
</dbReference>
<dbReference type="SUPFAM" id="SSF49363">
    <property type="entry name" value="Purple acid phosphatase, N-terminal domain"/>
    <property type="match status" value="1"/>
</dbReference>
<dbReference type="Pfam" id="PF16656">
    <property type="entry name" value="Pur_ac_phosph_N"/>
    <property type="match status" value="1"/>
</dbReference>
<evidence type="ECO:0000313" key="5">
    <source>
        <dbReference type="Proteomes" id="UP000198847"/>
    </source>
</evidence>
<sequence>MLMNKKDELLELIQKPRNITRRNFLKGTGSLALFLSLPFDLRSVFAASPGASVIPDHITLTWSDNPATTQTIAWRTDTSVSTGLIQYAPLNGPASADTVTHWAHSVQTAVENLYSDLGEANLHAGMITGLTPGKKYAYRVGDGLNWSSAGTFTTQPAGIKKFTFLIFGDSQSGITDNPEYGPWKSNVHAAFAANPDARFFINVGDLTECGQYYTHWNHWYEGCQDIIRTIPAMPSQGNHETYNHGWLPPSGAVSEPYEYIEQFKLPQNGPQELRTQAYSWDYGNAHFTVIDSQYDEEVTAENGHVRFPGNDSTPANPLANPFLRAQAEWLEKDLKSTNKEWKIVIFHKTPYYNKATRANETLKAVFCPIIEKYHADVVLNGHDHGISRTYPIKGDVFQKTPGQGTVYYVTGRGGNKYYTDLSKKVWDQFFFDANDMPCYVVAQVNGTRLTLSAIKQDGSYIDTYTIDKTTGTDFPATVLPDRYLSPQVIIYGNNSGVEAGQAGADWYIPLDCLKVSYRNSSTGALYENGSYAGGKAAYSLLKPGDFSADSSQASFTYANTRYLFTVGSTTVGGSTKQLTKPARLQNGLVAITADDFYNLLGFSYRYDSSLNAVFLTK</sequence>
<dbReference type="Gene3D" id="3.60.21.10">
    <property type="match status" value="1"/>
</dbReference>
<feature type="domain" description="Purple acid phosphatase N-terminal" evidence="3">
    <location>
        <begin position="55"/>
        <end position="154"/>
    </location>
</feature>
<keyword evidence="1" id="KW-0732">Signal</keyword>
<organism evidence="4 5">
    <name type="scientific">Propionispora vibrioides</name>
    <dbReference type="NCBI Taxonomy" id="112903"/>
    <lineage>
        <taxon>Bacteria</taxon>
        <taxon>Bacillati</taxon>
        <taxon>Bacillota</taxon>
        <taxon>Negativicutes</taxon>
        <taxon>Selenomonadales</taxon>
        <taxon>Sporomusaceae</taxon>
        <taxon>Propionispora</taxon>
    </lineage>
</organism>
<protein>
    <submittedName>
        <fullName evidence="4">Purple acid Phosphatase, N-terminal domain</fullName>
    </submittedName>
</protein>
<dbReference type="GO" id="GO:0046872">
    <property type="term" value="F:metal ion binding"/>
    <property type="evidence" value="ECO:0007669"/>
    <property type="project" value="InterPro"/>
</dbReference>
<dbReference type="Pfam" id="PF00149">
    <property type="entry name" value="Metallophos"/>
    <property type="match status" value="1"/>
</dbReference>